<evidence type="ECO:0000256" key="1">
    <source>
        <dbReference type="ARBA" id="ARBA00004251"/>
    </source>
</evidence>
<keyword evidence="13" id="KW-0418">Kinase</keyword>
<evidence type="ECO:0000256" key="21">
    <source>
        <dbReference type="SAM" id="SignalP"/>
    </source>
</evidence>
<dbReference type="Gene3D" id="1.10.510.10">
    <property type="entry name" value="Transferase(Phosphotransferase) domain 1"/>
    <property type="match status" value="1"/>
</dbReference>
<dbReference type="EC" id="2.7.11.1" evidence="5"/>
<comment type="subcellular location">
    <subcellularLocation>
        <location evidence="1">Cell membrane</location>
        <topology evidence="1">Single-pass type I membrane protein</topology>
    </subcellularLocation>
</comment>
<keyword evidence="16 20" id="KW-0472">Membrane</keyword>
<comment type="similarity">
    <text evidence="4">In the C-terminal section; belongs to the protein kinase superfamily. Ser/Thr protein kinase family.</text>
</comment>
<dbReference type="GO" id="GO:0005886">
    <property type="term" value="C:plasma membrane"/>
    <property type="evidence" value="ECO:0007669"/>
    <property type="project" value="UniProtKB-SubCell"/>
</dbReference>
<sequence>MGDCDRDATNYGRVAFLFLLIIPFANGETVSFSYNFSNPDDVKQVKPEGNFCISDSGIQLAVDPNSTQIGSVGRVTSPKLIHLWNKTSNELKNFTTFFYFTLFSSRTPGEGLTFFLANPNLINVNDTTKLGGGGIGIGLVDNQTLLQTEYSFVAVEFDTFANQWDPKDAHVGVNVNSMKSDIAVKWFTHASSRPYRCSIEYNSGDNYLTVNFTGYRLGGVGVTQHFSYQINLRDYLEEWVVVGLSAATGNGSDEQHTLLSWSFNKTEPTNAVHTGKSWLTIKFLLEGIGIGLALCVSLVGLVCVLLWKICKGKEKEEATSETASDLKMDDEFQLGTGPKKISYEELVSATNNFHETQKLGQGGFGCVYKGYLKDLNSYAAIKRISADSTQGVKEYTAEVTIISQLRHRNLVKLVGWCHKKNNLFLIYEYMPNGSLDSGLFGEEKLLWQVRYNVALGLASALFYLQEEWEKCVLHRDIKSSNVMLDSNFNAKLGDFGLARLADHEKGSHTTVMAGTIGYLAPEYINTGKATKESDIFGFGVVLLEVATGRKAIHHKENGEQVSLVEWIWELYTLRNVVAAADPNLCGEFDMQQMECLLVVGLWCANPDSTSRPSIKQVIKVLNFEAPLPILPNQVPALAYFPPKTDDLFLTLSYSSNAHPTD</sequence>
<dbReference type="EMBL" id="JAYMYQ010000001">
    <property type="protein sequence ID" value="KAK7363046.1"/>
    <property type="molecule type" value="Genomic_DNA"/>
</dbReference>
<evidence type="ECO:0000256" key="4">
    <source>
        <dbReference type="ARBA" id="ARBA00010217"/>
    </source>
</evidence>
<dbReference type="CDD" id="cd06899">
    <property type="entry name" value="lectin_legume_LecRK_Arcelin_ConA"/>
    <property type="match status" value="1"/>
</dbReference>
<evidence type="ECO:0000256" key="16">
    <source>
        <dbReference type="ARBA" id="ARBA00023136"/>
    </source>
</evidence>
<dbReference type="PANTHER" id="PTHR27007">
    <property type="match status" value="1"/>
</dbReference>
<keyword evidence="14 19" id="KW-0067">ATP-binding</keyword>
<feature type="transmembrane region" description="Helical" evidence="20">
    <location>
        <begin position="283"/>
        <end position="307"/>
    </location>
</feature>
<feature type="signal peptide" evidence="21">
    <location>
        <begin position="1"/>
        <end position="27"/>
    </location>
</feature>
<evidence type="ECO:0000256" key="20">
    <source>
        <dbReference type="SAM" id="Phobius"/>
    </source>
</evidence>
<comment type="caution">
    <text evidence="23">The sequence shown here is derived from an EMBL/GenBank/DDBJ whole genome shotgun (WGS) entry which is preliminary data.</text>
</comment>
<keyword evidence="17" id="KW-0675">Receptor</keyword>
<dbReference type="FunFam" id="3.30.200.20:FF:000168">
    <property type="entry name" value="L-type lectin-domain containing receptor kinase IX.1"/>
    <property type="match status" value="1"/>
</dbReference>
<dbReference type="GO" id="GO:0005524">
    <property type="term" value="F:ATP binding"/>
    <property type="evidence" value="ECO:0007669"/>
    <property type="project" value="UniProtKB-UniRule"/>
</dbReference>
<feature type="domain" description="Protein kinase" evidence="22">
    <location>
        <begin position="353"/>
        <end position="630"/>
    </location>
</feature>
<dbReference type="Pfam" id="PF00069">
    <property type="entry name" value="Pkinase"/>
    <property type="match status" value="1"/>
</dbReference>
<keyword evidence="11" id="KW-0430">Lectin</keyword>
<keyword evidence="24" id="KW-1185">Reference proteome</keyword>
<dbReference type="InterPro" id="IPR017441">
    <property type="entry name" value="Protein_kinase_ATP_BS"/>
</dbReference>
<dbReference type="SUPFAM" id="SSF49899">
    <property type="entry name" value="Concanavalin A-like lectins/glucanases"/>
    <property type="match status" value="1"/>
</dbReference>
<dbReference type="InterPro" id="IPR050528">
    <property type="entry name" value="L-type_Lectin-RKs"/>
</dbReference>
<evidence type="ECO:0000256" key="7">
    <source>
        <dbReference type="ARBA" id="ARBA00022527"/>
    </source>
</evidence>
<evidence type="ECO:0000256" key="14">
    <source>
        <dbReference type="ARBA" id="ARBA00022840"/>
    </source>
</evidence>
<keyword evidence="10 21" id="KW-0732">Signal</keyword>
<dbReference type="GO" id="GO:0004674">
    <property type="term" value="F:protein serine/threonine kinase activity"/>
    <property type="evidence" value="ECO:0007669"/>
    <property type="project" value="UniProtKB-KW"/>
</dbReference>
<dbReference type="Proteomes" id="UP001367508">
    <property type="component" value="Unassembled WGS sequence"/>
</dbReference>
<dbReference type="InterPro" id="IPR000719">
    <property type="entry name" value="Prot_kinase_dom"/>
</dbReference>
<dbReference type="Gene3D" id="2.60.120.200">
    <property type="match status" value="1"/>
</dbReference>
<dbReference type="PROSITE" id="PS00108">
    <property type="entry name" value="PROTEIN_KINASE_ST"/>
    <property type="match status" value="1"/>
</dbReference>
<organism evidence="23 24">
    <name type="scientific">Canavalia gladiata</name>
    <name type="common">Sword bean</name>
    <name type="synonym">Dolichos gladiatus</name>
    <dbReference type="NCBI Taxonomy" id="3824"/>
    <lineage>
        <taxon>Eukaryota</taxon>
        <taxon>Viridiplantae</taxon>
        <taxon>Streptophyta</taxon>
        <taxon>Embryophyta</taxon>
        <taxon>Tracheophyta</taxon>
        <taxon>Spermatophyta</taxon>
        <taxon>Magnoliopsida</taxon>
        <taxon>eudicotyledons</taxon>
        <taxon>Gunneridae</taxon>
        <taxon>Pentapetalae</taxon>
        <taxon>rosids</taxon>
        <taxon>fabids</taxon>
        <taxon>Fabales</taxon>
        <taxon>Fabaceae</taxon>
        <taxon>Papilionoideae</taxon>
        <taxon>50 kb inversion clade</taxon>
        <taxon>NPAAA clade</taxon>
        <taxon>indigoferoid/millettioid clade</taxon>
        <taxon>Phaseoleae</taxon>
        <taxon>Canavalia</taxon>
    </lineage>
</organism>
<proteinExistence type="inferred from homology"/>
<dbReference type="AlphaFoldDB" id="A0AAN9MYJ1"/>
<dbReference type="InterPro" id="IPR011009">
    <property type="entry name" value="Kinase-like_dom_sf"/>
</dbReference>
<evidence type="ECO:0000256" key="13">
    <source>
        <dbReference type="ARBA" id="ARBA00022777"/>
    </source>
</evidence>
<keyword evidence="12 19" id="KW-0547">Nucleotide-binding</keyword>
<dbReference type="SMART" id="SM00220">
    <property type="entry name" value="S_TKc"/>
    <property type="match status" value="1"/>
</dbReference>
<keyword evidence="8" id="KW-0808">Transferase</keyword>
<dbReference type="CDD" id="cd14066">
    <property type="entry name" value="STKc_IRAK"/>
    <property type="match status" value="1"/>
</dbReference>
<evidence type="ECO:0000256" key="17">
    <source>
        <dbReference type="ARBA" id="ARBA00023170"/>
    </source>
</evidence>
<keyword evidence="6" id="KW-1003">Cell membrane</keyword>
<dbReference type="GO" id="GO:0030246">
    <property type="term" value="F:carbohydrate binding"/>
    <property type="evidence" value="ECO:0007669"/>
    <property type="project" value="UniProtKB-KW"/>
</dbReference>
<evidence type="ECO:0000313" key="24">
    <source>
        <dbReference type="Proteomes" id="UP001367508"/>
    </source>
</evidence>
<dbReference type="InterPro" id="IPR013320">
    <property type="entry name" value="ConA-like_dom_sf"/>
</dbReference>
<keyword evidence="15 20" id="KW-1133">Transmembrane helix</keyword>
<evidence type="ECO:0000256" key="19">
    <source>
        <dbReference type="PROSITE-ProRule" id="PRU10141"/>
    </source>
</evidence>
<evidence type="ECO:0000256" key="10">
    <source>
        <dbReference type="ARBA" id="ARBA00022729"/>
    </source>
</evidence>
<gene>
    <name evidence="23" type="ORF">VNO77_05175</name>
</gene>
<keyword evidence="18" id="KW-0325">Glycoprotein</keyword>
<dbReference type="InterPro" id="IPR008271">
    <property type="entry name" value="Ser/Thr_kinase_AS"/>
</dbReference>
<evidence type="ECO:0000256" key="5">
    <source>
        <dbReference type="ARBA" id="ARBA00012513"/>
    </source>
</evidence>
<evidence type="ECO:0000256" key="2">
    <source>
        <dbReference type="ARBA" id="ARBA00007606"/>
    </source>
</evidence>
<accession>A0AAN9MYJ1</accession>
<evidence type="ECO:0000256" key="8">
    <source>
        <dbReference type="ARBA" id="ARBA00022679"/>
    </source>
</evidence>
<evidence type="ECO:0000256" key="18">
    <source>
        <dbReference type="ARBA" id="ARBA00023180"/>
    </source>
</evidence>
<keyword evidence="7" id="KW-0723">Serine/threonine-protein kinase</keyword>
<keyword evidence="9 20" id="KW-0812">Transmembrane</keyword>
<reference evidence="23 24" key="1">
    <citation type="submission" date="2024-01" db="EMBL/GenBank/DDBJ databases">
        <title>The genomes of 5 underutilized Papilionoideae crops provide insights into root nodulation and disease resistanc.</title>
        <authorList>
            <person name="Jiang F."/>
        </authorList>
    </citation>
    <scope>NUCLEOTIDE SEQUENCE [LARGE SCALE GENOMIC DNA]</scope>
    <source>
        <strain evidence="23">LVBAO_FW01</strain>
        <tissue evidence="23">Leaves</tissue>
    </source>
</reference>
<protein>
    <recommendedName>
        <fullName evidence="5">non-specific serine/threonine protein kinase</fullName>
        <ecNumber evidence="5">2.7.11.1</ecNumber>
    </recommendedName>
</protein>
<feature type="binding site" evidence="19">
    <location>
        <position position="382"/>
    </location>
    <ligand>
        <name>ATP</name>
        <dbReference type="ChEBI" id="CHEBI:30616"/>
    </ligand>
</feature>
<dbReference type="GO" id="GO:0002229">
    <property type="term" value="P:defense response to oomycetes"/>
    <property type="evidence" value="ECO:0007669"/>
    <property type="project" value="UniProtKB-ARBA"/>
</dbReference>
<dbReference type="PROSITE" id="PS00307">
    <property type="entry name" value="LECTIN_LEGUME_BETA"/>
    <property type="match status" value="1"/>
</dbReference>
<comment type="similarity">
    <text evidence="3">In the N-terminal section; belongs to the leguminous lectin family.</text>
</comment>
<dbReference type="InterPro" id="IPR019825">
    <property type="entry name" value="Lectin_legB_Mn/Ca_BS"/>
</dbReference>
<dbReference type="PROSITE" id="PS50011">
    <property type="entry name" value="PROTEIN_KINASE_DOM"/>
    <property type="match status" value="1"/>
</dbReference>
<comment type="similarity">
    <text evidence="2">Belongs to the leguminous lectin family.</text>
</comment>
<dbReference type="FunFam" id="1.10.510.10:FF:000240">
    <property type="entry name" value="Lectin-domain containing receptor kinase A4.3"/>
    <property type="match status" value="1"/>
</dbReference>
<dbReference type="Pfam" id="PF00139">
    <property type="entry name" value="Lectin_legB"/>
    <property type="match status" value="1"/>
</dbReference>
<evidence type="ECO:0000256" key="3">
    <source>
        <dbReference type="ARBA" id="ARBA00008536"/>
    </source>
</evidence>
<evidence type="ECO:0000256" key="12">
    <source>
        <dbReference type="ARBA" id="ARBA00022741"/>
    </source>
</evidence>
<evidence type="ECO:0000313" key="23">
    <source>
        <dbReference type="EMBL" id="KAK7363046.1"/>
    </source>
</evidence>
<evidence type="ECO:0000256" key="15">
    <source>
        <dbReference type="ARBA" id="ARBA00022989"/>
    </source>
</evidence>
<dbReference type="SUPFAM" id="SSF56112">
    <property type="entry name" value="Protein kinase-like (PK-like)"/>
    <property type="match status" value="1"/>
</dbReference>
<evidence type="ECO:0000256" key="6">
    <source>
        <dbReference type="ARBA" id="ARBA00022475"/>
    </source>
</evidence>
<feature type="chain" id="PRO_5042843944" description="non-specific serine/threonine protein kinase" evidence="21">
    <location>
        <begin position="28"/>
        <end position="661"/>
    </location>
</feature>
<evidence type="ECO:0000256" key="9">
    <source>
        <dbReference type="ARBA" id="ARBA00022692"/>
    </source>
</evidence>
<evidence type="ECO:0000256" key="11">
    <source>
        <dbReference type="ARBA" id="ARBA00022734"/>
    </source>
</evidence>
<evidence type="ECO:0000259" key="22">
    <source>
        <dbReference type="PROSITE" id="PS50011"/>
    </source>
</evidence>
<dbReference type="PROSITE" id="PS00107">
    <property type="entry name" value="PROTEIN_KINASE_ATP"/>
    <property type="match status" value="1"/>
</dbReference>
<dbReference type="InterPro" id="IPR001220">
    <property type="entry name" value="Legume_lectin_dom"/>
</dbReference>
<name>A0AAN9MYJ1_CANGL</name>
<dbReference type="Gene3D" id="3.30.200.20">
    <property type="entry name" value="Phosphorylase Kinase, domain 1"/>
    <property type="match status" value="1"/>
</dbReference>